<evidence type="ECO:0000313" key="3">
    <source>
        <dbReference type="Proteomes" id="UP000294692"/>
    </source>
</evidence>
<organism evidence="2 3">
    <name type="scientific">Paracandidimonas soli</name>
    <dbReference type="NCBI Taxonomy" id="1917182"/>
    <lineage>
        <taxon>Bacteria</taxon>
        <taxon>Pseudomonadati</taxon>
        <taxon>Pseudomonadota</taxon>
        <taxon>Betaproteobacteria</taxon>
        <taxon>Burkholderiales</taxon>
        <taxon>Alcaligenaceae</taxon>
        <taxon>Paracandidimonas</taxon>
    </lineage>
</organism>
<protein>
    <submittedName>
        <fullName evidence="2">Uncharacterized protein</fullName>
    </submittedName>
</protein>
<evidence type="ECO:0000313" key="2">
    <source>
        <dbReference type="EMBL" id="TCV03110.1"/>
    </source>
</evidence>
<feature type="transmembrane region" description="Helical" evidence="1">
    <location>
        <begin position="6"/>
        <end position="29"/>
    </location>
</feature>
<name>A0A4V2VSN5_9BURK</name>
<dbReference type="AlphaFoldDB" id="A0A4V2VSN5"/>
<dbReference type="NCBIfam" id="NF038354">
    <property type="entry name" value="trnsprt_adja_43"/>
    <property type="match status" value="1"/>
</dbReference>
<keyword evidence="1" id="KW-0472">Membrane</keyword>
<dbReference type="Proteomes" id="UP000294692">
    <property type="component" value="Unassembled WGS sequence"/>
</dbReference>
<accession>A0A4V2VSN5</accession>
<keyword evidence="3" id="KW-1185">Reference proteome</keyword>
<keyword evidence="1" id="KW-1133">Transmembrane helix</keyword>
<comment type="caution">
    <text evidence="2">The sequence shown here is derived from an EMBL/GenBank/DDBJ whole genome shotgun (WGS) entry which is preliminary data.</text>
</comment>
<gene>
    <name evidence="2" type="ORF">EV686_101572</name>
</gene>
<keyword evidence="1" id="KW-0812">Transmembrane</keyword>
<dbReference type="InterPro" id="IPR049820">
    <property type="entry name" value="Trnsprt_adja_ssu-like"/>
</dbReference>
<dbReference type="EMBL" id="SMBX01000001">
    <property type="protein sequence ID" value="TCV03110.1"/>
    <property type="molecule type" value="Genomic_DNA"/>
</dbReference>
<dbReference type="RefSeq" id="WP_243650714.1">
    <property type="nucleotide sequence ID" value="NZ_JBEBWM010000012.1"/>
</dbReference>
<reference evidence="2 3" key="1">
    <citation type="submission" date="2019-03" db="EMBL/GenBank/DDBJ databases">
        <title>Genomic Encyclopedia of Type Strains, Phase IV (KMG-IV): sequencing the most valuable type-strain genomes for metagenomic binning, comparative biology and taxonomic classification.</title>
        <authorList>
            <person name="Goeker M."/>
        </authorList>
    </citation>
    <scope>NUCLEOTIDE SEQUENCE [LARGE SCALE GENOMIC DNA]</scope>
    <source>
        <strain evidence="2 3">DSM 100048</strain>
    </source>
</reference>
<proteinExistence type="predicted"/>
<sequence length="43" mass="4830">MSTFLLTAYILVWPLVSAVLLAVLCIALWRDAREAKRLGQDLV</sequence>
<evidence type="ECO:0000256" key="1">
    <source>
        <dbReference type="SAM" id="Phobius"/>
    </source>
</evidence>